<evidence type="ECO:0000313" key="2">
    <source>
        <dbReference type="EMBL" id="OGM40157.1"/>
    </source>
</evidence>
<dbReference type="RefSeq" id="XP_022383874.1">
    <property type="nucleotide sequence ID" value="XM_022538420.1"/>
</dbReference>
<evidence type="ECO:0000313" key="3">
    <source>
        <dbReference type="Proteomes" id="UP000179179"/>
    </source>
</evidence>
<keyword evidence="3" id="KW-1185">Reference proteome</keyword>
<proteinExistence type="predicted"/>
<dbReference type="Proteomes" id="UP000179179">
    <property type="component" value="Unassembled WGS sequence"/>
</dbReference>
<feature type="region of interest" description="Disordered" evidence="1">
    <location>
        <begin position="405"/>
        <end position="460"/>
    </location>
</feature>
<feature type="compositionally biased region" description="Polar residues" evidence="1">
    <location>
        <begin position="235"/>
        <end position="244"/>
    </location>
</feature>
<feature type="compositionally biased region" description="Pro residues" evidence="1">
    <location>
        <begin position="441"/>
        <end position="450"/>
    </location>
</feature>
<feature type="region of interest" description="Disordered" evidence="1">
    <location>
        <begin position="52"/>
        <end position="252"/>
    </location>
</feature>
<name>A0A1F7ZL17_9EURO</name>
<accession>A0A1F7ZL17</accession>
<dbReference type="EMBL" id="LYCR01000157">
    <property type="protein sequence ID" value="OGM40157.1"/>
    <property type="molecule type" value="Genomic_DNA"/>
</dbReference>
<gene>
    <name evidence="2" type="ORF">ABOM_011292</name>
</gene>
<sequence>MSFRSSSSSPDILGPPGDVEYLVSSPFKPFPGRQSVMSPANFKLLQTPRFAKSRRRISLSPTKSSHSIRFDDVVLPGSPSRTMSGRQKPFSPEMVQPDGNVSPWRIRVTLEATQDEEMNQGSPSRKRPRNSAMTTKVPLKDEADTMEQTPRKRRGARGSASAQKRKRGRPRKYLPAPEDNIGAQVANSQIAEPSVVEPEPSWDPLNLAADGESDDGLPDDQGYAEPFEGDVQMEQLDNNPQDQSHQSEYERTYDTPNVDYMDDAYMQNDENIHSTPSKMPSPSRESQIISPDNTIYAGRTPRPARLYPTPTSSSLVDEERQDRGAQSSVSRNRFRESGVHATNDPTDEHREFDSIMESEGFSMVSLDTLPSAKQHGLSASSQVAKGALKPFLERESNGVLRRKSSIRNQANEEDAGLITQAEPSTLAQEKGTVDFRHARTYPPPTSPAPVPVQTSTRGQRRPMARLVRLVRVGIALESALRRPYDRGYPRGLLSSPDIHESQEQISSLETSRKRLELLFGEFDSEIQRDLQSALKFGQELAKRRVQAEIENVRKVSEMETIAETTPKG</sequence>
<dbReference type="GeneID" id="34454682"/>
<dbReference type="STRING" id="109264.A0A1F7ZL17"/>
<reference evidence="2 3" key="1">
    <citation type="journal article" date="2016" name="Genome Biol. Evol.">
        <title>Draft genome sequence of an aflatoxigenic Aspergillus species, A. bombycis.</title>
        <authorList>
            <person name="Moore G.G."/>
            <person name="Mack B.M."/>
            <person name="Beltz S.B."/>
            <person name="Gilbert M.K."/>
        </authorList>
    </citation>
    <scope>NUCLEOTIDE SEQUENCE [LARGE SCALE GENOMIC DNA]</scope>
    <source>
        <strain evidence="3">NRRL 26010</strain>
    </source>
</reference>
<feature type="region of interest" description="Disordered" evidence="1">
    <location>
        <begin position="293"/>
        <end position="349"/>
    </location>
</feature>
<organism evidence="2 3">
    <name type="scientific">Aspergillus bombycis</name>
    <dbReference type="NCBI Taxonomy" id="109264"/>
    <lineage>
        <taxon>Eukaryota</taxon>
        <taxon>Fungi</taxon>
        <taxon>Dikarya</taxon>
        <taxon>Ascomycota</taxon>
        <taxon>Pezizomycotina</taxon>
        <taxon>Eurotiomycetes</taxon>
        <taxon>Eurotiomycetidae</taxon>
        <taxon>Eurotiales</taxon>
        <taxon>Aspergillaceae</taxon>
        <taxon>Aspergillus</taxon>
    </lineage>
</organism>
<protein>
    <submittedName>
        <fullName evidence="2">AT DNA binding protein</fullName>
    </submittedName>
</protein>
<evidence type="ECO:0000256" key="1">
    <source>
        <dbReference type="SAM" id="MobiDB-lite"/>
    </source>
</evidence>
<comment type="caution">
    <text evidence="2">The sequence shown here is derived from an EMBL/GenBank/DDBJ whole genome shotgun (WGS) entry which is preliminary data.</text>
</comment>
<dbReference type="AlphaFoldDB" id="A0A1F7ZL17"/>
<dbReference type="OrthoDB" id="3946221at2759"/>
<feature type="compositionally biased region" description="Basic residues" evidence="1">
    <location>
        <begin position="163"/>
        <end position="172"/>
    </location>
</feature>